<feature type="non-terminal residue" evidence="1">
    <location>
        <position position="1"/>
    </location>
</feature>
<protein>
    <submittedName>
        <fullName evidence="1">Uncharacterized protein</fullName>
    </submittedName>
</protein>
<reference evidence="1 2" key="1">
    <citation type="journal article" date="2011" name="PLoS Pathog.">
        <title>Dynamic evolution of pathogenicity revealed by sequencing and comparative genomics of 19 Pseudomonas syringae isolates.</title>
        <authorList>
            <person name="Baltrus D.A."/>
            <person name="Nishimura M.T."/>
            <person name="Romanchuk A."/>
            <person name="Chang J.H."/>
            <person name="Mukhtar M.S."/>
            <person name="Cherkis K."/>
            <person name="Roach J."/>
            <person name="Grant S.R."/>
            <person name="Jones C.D."/>
            <person name="Dangl J.L."/>
        </authorList>
    </citation>
    <scope>NUCLEOTIDE SEQUENCE [LARGE SCALE GENOMIC DNA]</scope>
    <source>
        <strain evidence="2">race 4</strain>
    </source>
</reference>
<gene>
    <name evidence="1" type="ORF">Pgy4_41639</name>
</gene>
<name>F3CJQ3_PSESG</name>
<evidence type="ECO:0000313" key="1">
    <source>
        <dbReference type="EMBL" id="EGH19495.1"/>
    </source>
</evidence>
<dbReference type="Proteomes" id="UP000005466">
    <property type="component" value="Unassembled WGS sequence"/>
</dbReference>
<dbReference type="AlphaFoldDB" id="F3CJQ3"/>
<evidence type="ECO:0000313" key="2">
    <source>
        <dbReference type="Proteomes" id="UP000005466"/>
    </source>
</evidence>
<organism evidence="1 2">
    <name type="scientific">Pseudomonas savastanoi pv. glycinea str. race 4</name>
    <dbReference type="NCBI Taxonomy" id="875330"/>
    <lineage>
        <taxon>Bacteria</taxon>
        <taxon>Pseudomonadati</taxon>
        <taxon>Pseudomonadota</taxon>
        <taxon>Gammaproteobacteria</taxon>
        <taxon>Pseudomonadales</taxon>
        <taxon>Pseudomonadaceae</taxon>
        <taxon>Pseudomonas</taxon>
    </lineage>
</organism>
<feature type="non-terminal residue" evidence="1">
    <location>
        <position position="34"/>
    </location>
</feature>
<accession>F3CJQ3</accession>
<dbReference type="EMBL" id="ADWY01004176">
    <property type="protein sequence ID" value="EGH19495.1"/>
    <property type="molecule type" value="Genomic_DNA"/>
</dbReference>
<comment type="caution">
    <text evidence="1">The sequence shown here is derived from an EMBL/GenBank/DDBJ whole genome shotgun (WGS) entry which is preliminary data.</text>
</comment>
<proteinExistence type="predicted"/>
<sequence>VTKKMNPHIYMVKIFYFRVLLRKRQVILYARVSM</sequence>